<feature type="non-terminal residue" evidence="2">
    <location>
        <position position="147"/>
    </location>
</feature>
<evidence type="ECO:0000256" key="1">
    <source>
        <dbReference type="SAM" id="MobiDB-lite"/>
    </source>
</evidence>
<dbReference type="AlphaFoldDB" id="A0AA40MJC2"/>
<sequence length="147" mass="17335">RDTHRAPHLRARTGREDQRQHAHDERHRRHQDRPQPQPARFDRGPDRRAPGEFELAREFDDQDGVLGRQAHQHDQADLGEHVVVPLRQPDPEHRGQEPHRHDHDDRERQRQALIERGEHQEHQQDRQREHPDSGIAGDELLIGQVGP</sequence>
<evidence type="ECO:0000313" key="3">
    <source>
        <dbReference type="Proteomes" id="UP000032274"/>
    </source>
</evidence>
<feature type="compositionally biased region" description="Basic and acidic residues" evidence="1">
    <location>
        <begin position="89"/>
        <end position="132"/>
    </location>
</feature>
<feature type="non-terminal residue" evidence="2">
    <location>
        <position position="1"/>
    </location>
</feature>
<feature type="compositionally biased region" description="Basic and acidic residues" evidence="1">
    <location>
        <begin position="40"/>
        <end position="59"/>
    </location>
</feature>
<organism evidence="2 3">
    <name type="scientific">Staphylococcus aureus</name>
    <dbReference type="NCBI Taxonomy" id="1280"/>
    <lineage>
        <taxon>Bacteria</taxon>
        <taxon>Bacillati</taxon>
        <taxon>Bacillota</taxon>
        <taxon>Bacilli</taxon>
        <taxon>Bacillales</taxon>
        <taxon>Staphylococcaceae</taxon>
        <taxon>Staphylococcus</taxon>
    </lineage>
</organism>
<proteinExistence type="predicted"/>
<feature type="region of interest" description="Disordered" evidence="1">
    <location>
        <begin position="1"/>
        <end position="147"/>
    </location>
</feature>
<gene>
    <name evidence="2" type="ORF">QU38_01600</name>
</gene>
<dbReference type="EMBL" id="JXIG01000347">
    <property type="protein sequence ID" value="KIU01443.1"/>
    <property type="molecule type" value="Genomic_DNA"/>
</dbReference>
<protein>
    <submittedName>
        <fullName evidence="2">Uncharacterized protein</fullName>
    </submittedName>
</protein>
<accession>A0AA40MJC2</accession>
<feature type="compositionally biased region" description="Basic and acidic residues" evidence="1">
    <location>
        <begin position="13"/>
        <end position="25"/>
    </location>
</feature>
<evidence type="ECO:0000313" key="2">
    <source>
        <dbReference type="EMBL" id="KIU01443.1"/>
    </source>
</evidence>
<dbReference type="Proteomes" id="UP000032274">
    <property type="component" value="Unassembled WGS sequence"/>
</dbReference>
<name>A0AA40MJC2_STAAU</name>
<reference evidence="2 3" key="1">
    <citation type="submission" date="2015-01" db="EMBL/GenBank/DDBJ databases">
        <title>Characterization of Swiss Staphylococcus aureus strains involved in food poisoning.</title>
        <authorList>
            <person name="Crovadore J."/>
            <person name="Chablais R."/>
            <person name="Tonacini J."/>
            <person name="Schnyder B."/>
            <person name="Lefort F."/>
        </authorList>
    </citation>
    <scope>NUCLEOTIDE SEQUENCE [LARGE SCALE GENOMIC DNA]</scope>
    <source>
        <strain evidence="2 3">SA-120</strain>
    </source>
</reference>
<comment type="caution">
    <text evidence="2">The sequence shown here is derived from an EMBL/GenBank/DDBJ whole genome shotgun (WGS) entry which is preliminary data.</text>
</comment>
<feature type="compositionally biased region" description="Basic residues" evidence="1">
    <location>
        <begin position="1"/>
        <end position="12"/>
    </location>
</feature>
<feature type="compositionally biased region" description="Basic and acidic residues" evidence="1">
    <location>
        <begin position="71"/>
        <end position="80"/>
    </location>
</feature>